<evidence type="ECO:0000313" key="2">
    <source>
        <dbReference type="EMBL" id="KAJ1364104.1"/>
    </source>
</evidence>
<reference evidence="2" key="1">
    <citation type="submission" date="2021-06" db="EMBL/GenBank/DDBJ databases">
        <title>Parelaphostrongylus tenuis whole genome reference sequence.</title>
        <authorList>
            <person name="Garwood T.J."/>
            <person name="Larsen P.A."/>
            <person name="Fountain-Jones N.M."/>
            <person name="Garbe J.R."/>
            <person name="Macchietto M.G."/>
            <person name="Kania S.A."/>
            <person name="Gerhold R.W."/>
            <person name="Richards J.E."/>
            <person name="Wolf T.M."/>
        </authorList>
    </citation>
    <scope>NUCLEOTIDE SEQUENCE</scope>
    <source>
        <strain evidence="2">MNPRO001-30</strain>
        <tissue evidence="2">Meninges</tissue>
    </source>
</reference>
<evidence type="ECO:0000313" key="3">
    <source>
        <dbReference type="Proteomes" id="UP001196413"/>
    </source>
</evidence>
<dbReference type="EMBL" id="JAHQIW010004874">
    <property type="protein sequence ID" value="KAJ1364104.1"/>
    <property type="molecule type" value="Genomic_DNA"/>
</dbReference>
<accession>A0AAD5QW44</accession>
<sequence>MTDDSEFGMKISRHRKDHRATNRSADQNYVHRTDAVVAVAAVGAQPLSYLRQSIYFSRP</sequence>
<comment type="caution">
    <text evidence="2">The sequence shown here is derived from an EMBL/GenBank/DDBJ whole genome shotgun (WGS) entry which is preliminary data.</text>
</comment>
<dbReference type="Proteomes" id="UP001196413">
    <property type="component" value="Unassembled WGS sequence"/>
</dbReference>
<name>A0AAD5QW44_PARTN</name>
<dbReference type="AlphaFoldDB" id="A0AAD5QW44"/>
<feature type="region of interest" description="Disordered" evidence="1">
    <location>
        <begin position="1"/>
        <end position="27"/>
    </location>
</feature>
<organism evidence="2 3">
    <name type="scientific">Parelaphostrongylus tenuis</name>
    <name type="common">Meningeal worm</name>
    <dbReference type="NCBI Taxonomy" id="148309"/>
    <lineage>
        <taxon>Eukaryota</taxon>
        <taxon>Metazoa</taxon>
        <taxon>Ecdysozoa</taxon>
        <taxon>Nematoda</taxon>
        <taxon>Chromadorea</taxon>
        <taxon>Rhabditida</taxon>
        <taxon>Rhabditina</taxon>
        <taxon>Rhabditomorpha</taxon>
        <taxon>Strongyloidea</taxon>
        <taxon>Metastrongylidae</taxon>
        <taxon>Parelaphostrongylus</taxon>
    </lineage>
</organism>
<gene>
    <name evidence="2" type="ORF">KIN20_024115</name>
</gene>
<proteinExistence type="predicted"/>
<protein>
    <submittedName>
        <fullName evidence="2">Uncharacterized protein</fullName>
    </submittedName>
</protein>
<keyword evidence="3" id="KW-1185">Reference proteome</keyword>
<evidence type="ECO:0000256" key="1">
    <source>
        <dbReference type="SAM" id="MobiDB-lite"/>
    </source>
</evidence>